<evidence type="ECO:0000256" key="1">
    <source>
        <dbReference type="SAM" id="Phobius"/>
    </source>
</evidence>
<dbReference type="PANTHER" id="PTHR23320:SF158">
    <property type="entry name" value="CREB-BINDING PROTEIN-LIKE ISOFORM X1"/>
    <property type="match status" value="1"/>
</dbReference>
<dbReference type="eggNOG" id="ENOG502QQ65">
    <property type="taxonomic scope" value="Eukaryota"/>
</dbReference>
<dbReference type="InterPro" id="IPR030417">
    <property type="entry name" value="MS4A"/>
</dbReference>
<dbReference type="InParanoid" id="H2YGQ9"/>
<dbReference type="AlphaFoldDB" id="H2YGQ9"/>
<sequence>MATVVNPGTVVMNAPAQVQSPKLKQYQKIMFGLSVTETVLGALSILFGIVVVSLNGGSRYRSYSYSYYYSYSYTTGVGEGIWCGIWILIAGILGIAASRTKTKSCLIHCHMGFAITAAVFAASQVIASSILAIVYRSSAQVGVSIVIAIAGFVAFIICIVSASYCCSLYTALTGGSSCCGTGCCGDEVVLRQPVGQHVVYVQQPHNQMPYYPGVQQTQTIVQGPGGQQYVTTPYPVTSIPGQPAMVMQQGMVMQNPQTTAMPQAIPANPQPQAPAVYTNAAMQKEAESAAMQPPAYSH</sequence>
<evidence type="ECO:0000313" key="3">
    <source>
        <dbReference type="Proteomes" id="UP000007875"/>
    </source>
</evidence>
<evidence type="ECO:0000313" key="2">
    <source>
        <dbReference type="Ensembl" id="ENSCSAVP00000004508.1"/>
    </source>
</evidence>
<protein>
    <submittedName>
        <fullName evidence="2">Uncharacterized protein</fullName>
    </submittedName>
</protein>
<reference evidence="3" key="1">
    <citation type="submission" date="2003-08" db="EMBL/GenBank/DDBJ databases">
        <authorList>
            <person name="Birren B."/>
            <person name="Nusbaum C."/>
            <person name="Abebe A."/>
            <person name="Abouelleil A."/>
            <person name="Adekoya E."/>
            <person name="Ait-zahra M."/>
            <person name="Allen N."/>
            <person name="Allen T."/>
            <person name="An P."/>
            <person name="Anderson M."/>
            <person name="Anderson S."/>
            <person name="Arachchi H."/>
            <person name="Armbruster J."/>
            <person name="Bachantsang P."/>
            <person name="Baldwin J."/>
            <person name="Barry A."/>
            <person name="Bayul T."/>
            <person name="Blitshsteyn B."/>
            <person name="Bloom T."/>
            <person name="Blye J."/>
            <person name="Boguslavskiy L."/>
            <person name="Borowsky M."/>
            <person name="Boukhgalter B."/>
            <person name="Brunache A."/>
            <person name="Butler J."/>
            <person name="Calixte N."/>
            <person name="Calvo S."/>
            <person name="Camarata J."/>
            <person name="Campo K."/>
            <person name="Chang J."/>
            <person name="Cheshatsang Y."/>
            <person name="Citroen M."/>
            <person name="Collymore A."/>
            <person name="Considine T."/>
            <person name="Cook A."/>
            <person name="Cooke P."/>
            <person name="Corum B."/>
            <person name="Cuomo C."/>
            <person name="David R."/>
            <person name="Dawoe T."/>
            <person name="Degray S."/>
            <person name="Dodge S."/>
            <person name="Dooley K."/>
            <person name="Dorje P."/>
            <person name="Dorjee K."/>
            <person name="Dorris L."/>
            <person name="Duffey N."/>
            <person name="Dupes A."/>
            <person name="Elkins T."/>
            <person name="Engels R."/>
            <person name="Erickson J."/>
            <person name="Farina A."/>
            <person name="Faro S."/>
            <person name="Ferreira P."/>
            <person name="Fischer H."/>
            <person name="Fitzgerald M."/>
            <person name="Foley K."/>
            <person name="Gage D."/>
            <person name="Galagan J."/>
            <person name="Gearin G."/>
            <person name="Gnerre S."/>
            <person name="Gnirke A."/>
            <person name="Goyette A."/>
            <person name="Graham J."/>
            <person name="Grandbois E."/>
            <person name="Gyaltsen K."/>
            <person name="Hafez N."/>
            <person name="Hagopian D."/>
            <person name="Hagos B."/>
            <person name="Hall J."/>
            <person name="Hatcher B."/>
            <person name="Heller A."/>
            <person name="Higgins H."/>
            <person name="Honan T."/>
            <person name="Horn A."/>
            <person name="Houde N."/>
            <person name="Hughes L."/>
            <person name="Hulme W."/>
            <person name="Husby E."/>
            <person name="Iliev I."/>
            <person name="Jaffe D."/>
            <person name="Jones C."/>
            <person name="Kamal M."/>
            <person name="Kamat A."/>
            <person name="Kamvysselis M."/>
            <person name="Karlsson E."/>
            <person name="Kells C."/>
            <person name="Kieu A."/>
            <person name="Kisner P."/>
            <person name="Kodira C."/>
            <person name="Kulbokas E."/>
            <person name="Labutti K."/>
            <person name="Lama D."/>
            <person name="Landers T."/>
            <person name="Leger J."/>
            <person name="Levine S."/>
            <person name="Lewis D."/>
            <person name="Lewis T."/>
            <person name="Lindblad-toh K."/>
            <person name="Liu X."/>
            <person name="Lokyitsang T."/>
            <person name="Lokyitsang Y."/>
            <person name="Lucien O."/>
            <person name="Lui A."/>
            <person name="Ma L.J."/>
            <person name="Mabbitt R."/>
            <person name="Macdonald J."/>
            <person name="Maclean C."/>
            <person name="Major J."/>
            <person name="Manning J."/>
            <person name="Marabella R."/>
            <person name="Maru K."/>
            <person name="Matthews C."/>
            <person name="Mauceli E."/>
            <person name="Mccarthy M."/>
            <person name="Mcdonough S."/>
            <person name="Mcghee T."/>
            <person name="Meldrim J."/>
            <person name="Meneus L."/>
            <person name="Mesirov J."/>
            <person name="Mihalev A."/>
            <person name="Mihova T."/>
            <person name="Mikkelsen T."/>
            <person name="Mlenga V."/>
            <person name="Moru K."/>
            <person name="Mozes J."/>
            <person name="Mulrain L."/>
            <person name="Munson G."/>
            <person name="Naylor J."/>
            <person name="Newes C."/>
            <person name="Nguyen C."/>
            <person name="Nguyen N."/>
            <person name="Nguyen T."/>
            <person name="Nicol R."/>
            <person name="Nielsen C."/>
            <person name="Nizzari M."/>
            <person name="Norbu C."/>
            <person name="Norbu N."/>
            <person name="O'donnell P."/>
            <person name="Okoawo O."/>
            <person name="O'leary S."/>
            <person name="Omotosho B."/>
            <person name="O'neill K."/>
            <person name="Osman S."/>
            <person name="Parker S."/>
            <person name="Perrin D."/>
            <person name="Phunkhang P."/>
            <person name="Piqani B."/>
            <person name="Purcell S."/>
            <person name="Rachupka T."/>
            <person name="Ramasamy U."/>
            <person name="Rameau R."/>
            <person name="Ray V."/>
            <person name="Raymond C."/>
            <person name="Retta R."/>
            <person name="Richardson S."/>
            <person name="Rise C."/>
            <person name="Rodriguez J."/>
            <person name="Rogers J."/>
            <person name="Rogov P."/>
            <person name="Rutman M."/>
            <person name="Schupbach R."/>
            <person name="Seaman C."/>
            <person name="Settipalli S."/>
            <person name="Sharpe T."/>
            <person name="Sheridan J."/>
            <person name="Sherpa N."/>
            <person name="Shi J."/>
            <person name="Smirnov S."/>
            <person name="Smith C."/>
            <person name="Sougnez C."/>
            <person name="Spencer B."/>
            <person name="Stalker J."/>
            <person name="Stange-thomann N."/>
            <person name="Stavropoulos S."/>
            <person name="Stetson K."/>
            <person name="Stone C."/>
            <person name="Stone S."/>
            <person name="Stubbs M."/>
            <person name="Talamas J."/>
            <person name="Tchuinga P."/>
            <person name="Tenzing P."/>
            <person name="Tesfaye S."/>
            <person name="Theodore J."/>
            <person name="Thoulutsang Y."/>
            <person name="Topham K."/>
            <person name="Towey S."/>
            <person name="Tsamla T."/>
            <person name="Tsomo N."/>
            <person name="Vallee D."/>
            <person name="Vassiliev H."/>
            <person name="Venkataraman V."/>
            <person name="Vinson J."/>
            <person name="Vo A."/>
            <person name="Wade C."/>
            <person name="Wang S."/>
            <person name="Wangchuk T."/>
            <person name="Wangdi T."/>
            <person name="Whittaker C."/>
            <person name="Wilkinson J."/>
            <person name="Wu Y."/>
            <person name="Wyman D."/>
            <person name="Yadav S."/>
            <person name="Yang S."/>
            <person name="Yang X."/>
            <person name="Yeager S."/>
            <person name="Yee E."/>
            <person name="Young G."/>
            <person name="Zainoun J."/>
            <person name="Zembeck L."/>
            <person name="Zimmer A."/>
            <person name="Zody M."/>
            <person name="Lander E."/>
        </authorList>
    </citation>
    <scope>NUCLEOTIDE SEQUENCE [LARGE SCALE GENOMIC DNA]</scope>
</reference>
<feature type="transmembrane region" description="Helical" evidence="1">
    <location>
        <begin position="71"/>
        <end position="97"/>
    </location>
</feature>
<feature type="transmembrane region" description="Helical" evidence="1">
    <location>
        <begin position="29"/>
        <end position="51"/>
    </location>
</feature>
<dbReference type="STRING" id="51511.ENSCSAVP00000004508"/>
<keyword evidence="1" id="KW-1133">Transmembrane helix</keyword>
<organism evidence="2 3">
    <name type="scientific">Ciona savignyi</name>
    <name type="common">Pacific transparent sea squirt</name>
    <dbReference type="NCBI Taxonomy" id="51511"/>
    <lineage>
        <taxon>Eukaryota</taxon>
        <taxon>Metazoa</taxon>
        <taxon>Chordata</taxon>
        <taxon>Tunicata</taxon>
        <taxon>Ascidiacea</taxon>
        <taxon>Phlebobranchia</taxon>
        <taxon>Cionidae</taxon>
        <taxon>Ciona</taxon>
    </lineage>
</organism>
<dbReference type="OMA" id="IWCGIWI"/>
<keyword evidence="1" id="KW-0472">Membrane</keyword>
<reference evidence="2" key="3">
    <citation type="submission" date="2025-09" db="UniProtKB">
        <authorList>
            <consortium name="Ensembl"/>
        </authorList>
    </citation>
    <scope>IDENTIFICATION</scope>
</reference>
<feature type="transmembrane region" description="Helical" evidence="1">
    <location>
        <begin position="109"/>
        <end position="135"/>
    </location>
</feature>
<keyword evidence="1" id="KW-0812">Transmembrane</keyword>
<dbReference type="HOGENOM" id="CLU_087007_0_0_1"/>
<feature type="transmembrane region" description="Helical" evidence="1">
    <location>
        <begin position="141"/>
        <end position="166"/>
    </location>
</feature>
<dbReference type="Proteomes" id="UP000007875">
    <property type="component" value="Unassembled WGS sequence"/>
</dbReference>
<dbReference type="Ensembl" id="ENSCSAVT00000004574.1">
    <property type="protein sequence ID" value="ENSCSAVP00000004508.1"/>
    <property type="gene ID" value="ENSCSAVG00000002674.1"/>
</dbReference>
<name>H2YGQ9_CIOSA</name>
<dbReference type="PANTHER" id="PTHR23320">
    <property type="entry name" value="MEMBRANE-SPANNING 4-DOMAINS SUBFAMILY A MS4A -RELATED"/>
    <property type="match status" value="1"/>
</dbReference>
<dbReference type="GeneTree" id="ENSGT00940000165397"/>
<accession>H2YGQ9</accession>
<reference evidence="2" key="2">
    <citation type="submission" date="2025-08" db="UniProtKB">
        <authorList>
            <consortium name="Ensembl"/>
        </authorList>
    </citation>
    <scope>IDENTIFICATION</scope>
</reference>
<proteinExistence type="predicted"/>
<keyword evidence="3" id="KW-1185">Reference proteome</keyword>